<comment type="subcellular location">
    <subcellularLocation>
        <location evidence="6">Cytoplasm</location>
    </subcellularLocation>
</comment>
<name>A0A2H0RM16_9BACT</name>
<comment type="catalytic activity">
    <reaction evidence="6">
        <text>AMP + ATP = 2 ADP</text>
        <dbReference type="Rhea" id="RHEA:12973"/>
        <dbReference type="ChEBI" id="CHEBI:30616"/>
        <dbReference type="ChEBI" id="CHEBI:456215"/>
        <dbReference type="ChEBI" id="CHEBI:456216"/>
        <dbReference type="EC" id="2.7.4.3"/>
    </reaction>
</comment>
<dbReference type="Pfam" id="PF00406">
    <property type="entry name" value="ADK"/>
    <property type="match status" value="1"/>
</dbReference>
<dbReference type="CDD" id="cd01428">
    <property type="entry name" value="ADK"/>
    <property type="match status" value="1"/>
</dbReference>
<evidence type="ECO:0000256" key="1">
    <source>
        <dbReference type="ARBA" id="ARBA00022679"/>
    </source>
</evidence>
<keyword evidence="6" id="KW-0067">ATP-binding</keyword>
<dbReference type="AlphaFoldDB" id="A0A2H0RM16"/>
<dbReference type="InterPro" id="IPR000850">
    <property type="entry name" value="Adenylat/UMP-CMP_kin"/>
</dbReference>
<comment type="subunit">
    <text evidence="6">Monomer.</text>
</comment>
<proteinExistence type="inferred from homology"/>
<dbReference type="PRINTS" id="PR00094">
    <property type="entry name" value="ADENYLTKNASE"/>
</dbReference>
<keyword evidence="1 5" id="KW-0808">Transferase</keyword>
<dbReference type="GO" id="GO:0005524">
    <property type="term" value="F:ATP binding"/>
    <property type="evidence" value="ECO:0007669"/>
    <property type="project" value="UniProtKB-KW"/>
</dbReference>
<keyword evidence="2" id="KW-0545">Nucleotide biosynthesis</keyword>
<evidence type="ECO:0000256" key="5">
    <source>
        <dbReference type="RuleBase" id="RU003330"/>
    </source>
</evidence>
<evidence type="ECO:0000313" key="8">
    <source>
        <dbReference type="Proteomes" id="UP000230833"/>
    </source>
</evidence>
<dbReference type="SUPFAM" id="SSF52540">
    <property type="entry name" value="P-loop containing nucleoside triphosphate hydrolases"/>
    <property type="match status" value="1"/>
</dbReference>
<dbReference type="EC" id="2.7.4.3" evidence="6"/>
<evidence type="ECO:0000256" key="4">
    <source>
        <dbReference type="ARBA" id="ARBA00022777"/>
    </source>
</evidence>
<keyword evidence="4 5" id="KW-0418">Kinase</keyword>
<dbReference type="EMBL" id="PCYL01000028">
    <property type="protein sequence ID" value="PIR46825.1"/>
    <property type="molecule type" value="Genomic_DNA"/>
</dbReference>
<keyword evidence="3 6" id="KW-0547">Nucleotide-binding</keyword>
<evidence type="ECO:0000256" key="2">
    <source>
        <dbReference type="ARBA" id="ARBA00022727"/>
    </source>
</evidence>
<protein>
    <recommendedName>
        <fullName evidence="6">Adenylate kinase</fullName>
        <ecNumber evidence="6">2.7.4.3</ecNumber>
    </recommendedName>
</protein>
<dbReference type="Proteomes" id="UP000230833">
    <property type="component" value="Unassembled WGS sequence"/>
</dbReference>
<gene>
    <name evidence="7" type="ORF">COV07_02480</name>
</gene>
<dbReference type="Gene3D" id="3.40.50.300">
    <property type="entry name" value="P-loop containing nucleotide triphosphate hydrolases"/>
    <property type="match status" value="1"/>
</dbReference>
<dbReference type="InterPro" id="IPR027417">
    <property type="entry name" value="P-loop_NTPase"/>
</dbReference>
<comment type="similarity">
    <text evidence="5">Belongs to the adenylate kinase family.</text>
</comment>
<reference evidence="7 8" key="1">
    <citation type="submission" date="2017-09" db="EMBL/GenBank/DDBJ databases">
        <title>Depth-based differentiation of microbial function through sediment-hosted aquifers and enrichment of novel symbionts in the deep terrestrial subsurface.</title>
        <authorList>
            <person name="Probst A.J."/>
            <person name="Ladd B."/>
            <person name="Jarett J.K."/>
            <person name="Geller-Mcgrath D.E."/>
            <person name="Sieber C.M."/>
            <person name="Emerson J.B."/>
            <person name="Anantharaman K."/>
            <person name="Thomas B.C."/>
            <person name="Malmstrom R."/>
            <person name="Stieglmeier M."/>
            <person name="Klingl A."/>
            <person name="Woyke T."/>
            <person name="Ryan C.M."/>
            <person name="Banfield J.F."/>
        </authorList>
    </citation>
    <scope>NUCLEOTIDE SEQUENCE [LARGE SCALE GENOMIC DNA]</scope>
    <source>
        <strain evidence="7">CG10_big_fil_rev_8_21_14_0_10_45_14</strain>
    </source>
</reference>
<evidence type="ECO:0000313" key="7">
    <source>
        <dbReference type="EMBL" id="PIR46825.1"/>
    </source>
</evidence>
<dbReference type="GO" id="GO:0004017">
    <property type="term" value="F:AMP kinase activity"/>
    <property type="evidence" value="ECO:0007669"/>
    <property type="project" value="UniProtKB-EC"/>
</dbReference>
<evidence type="ECO:0000256" key="6">
    <source>
        <dbReference type="RuleBase" id="RU003331"/>
    </source>
</evidence>
<dbReference type="GO" id="GO:0005737">
    <property type="term" value="C:cytoplasm"/>
    <property type="evidence" value="ECO:0007669"/>
    <property type="project" value="UniProtKB-SubCell"/>
</dbReference>
<organism evidence="7 8">
    <name type="scientific">Candidatus Vogelbacteria bacterium CG10_big_fil_rev_8_21_14_0_10_45_14</name>
    <dbReference type="NCBI Taxonomy" id="1975042"/>
    <lineage>
        <taxon>Bacteria</taxon>
        <taxon>Candidatus Vogeliibacteriota</taxon>
    </lineage>
</organism>
<sequence length="201" mass="22793">MILTTAIFIGRSGCGKGTQAQLLTELLTNRGVRAEDVMNVSSGDLFRQFAGEGGHTQDRVRDIMNSGKRLPDFLAVRLWANLFVAKYKPTQHLVIDGMPRSHAQARMIESALQFYERDPVDIVHLKVTNEWSIERLAGRKRVDDLGMDKIKQRLAFFEDDVLEAIDYFRGSPHVRFHEVNGEQSIDAVHKDVAQSMRLLAQ</sequence>
<comment type="caution">
    <text evidence="7">The sequence shown here is derived from an EMBL/GenBank/DDBJ whole genome shotgun (WGS) entry which is preliminary data.</text>
</comment>
<dbReference type="PANTHER" id="PTHR23359">
    <property type="entry name" value="NUCLEOTIDE KINASE"/>
    <property type="match status" value="1"/>
</dbReference>
<evidence type="ECO:0000256" key="3">
    <source>
        <dbReference type="ARBA" id="ARBA00022741"/>
    </source>
</evidence>
<accession>A0A2H0RM16</accession>